<evidence type="ECO:0000256" key="5">
    <source>
        <dbReference type="ARBA" id="ARBA00030497"/>
    </source>
</evidence>
<dbReference type="EMBL" id="JNVN01000368">
    <property type="protein sequence ID" value="KHJ35516.1"/>
    <property type="molecule type" value="Genomic_DNA"/>
</dbReference>
<evidence type="ECO:0000256" key="4">
    <source>
        <dbReference type="ARBA" id="ARBA00023239"/>
    </source>
</evidence>
<name>A0A0B1PF17_UNCNE</name>
<dbReference type="STRING" id="52586.A0A0B1PF17"/>
<dbReference type="HOGENOM" id="CLU_081974_1_0_1"/>
<dbReference type="PANTHER" id="PTHR12599:SF0">
    <property type="entry name" value="PTERIN-4-ALPHA-CARBINOLAMINE DEHYDRATASE"/>
    <property type="match status" value="1"/>
</dbReference>
<dbReference type="SUPFAM" id="SSF55248">
    <property type="entry name" value="PCD-like"/>
    <property type="match status" value="1"/>
</dbReference>
<organism evidence="6 7">
    <name type="scientific">Uncinula necator</name>
    <name type="common">Grape powdery mildew</name>
    <dbReference type="NCBI Taxonomy" id="52586"/>
    <lineage>
        <taxon>Eukaryota</taxon>
        <taxon>Fungi</taxon>
        <taxon>Dikarya</taxon>
        <taxon>Ascomycota</taxon>
        <taxon>Pezizomycotina</taxon>
        <taxon>Leotiomycetes</taxon>
        <taxon>Erysiphales</taxon>
        <taxon>Erysiphaceae</taxon>
        <taxon>Erysiphe</taxon>
    </lineage>
</organism>
<dbReference type="EC" id="4.2.1.96" evidence="3"/>
<comment type="catalytic activity">
    <reaction evidence="1">
        <text>(4aS,6R)-4a-hydroxy-L-erythro-5,6,7,8-tetrahydrobiopterin = (6R)-L-erythro-6,7-dihydrobiopterin + H2O</text>
        <dbReference type="Rhea" id="RHEA:11920"/>
        <dbReference type="ChEBI" id="CHEBI:15377"/>
        <dbReference type="ChEBI" id="CHEBI:15642"/>
        <dbReference type="ChEBI" id="CHEBI:43120"/>
        <dbReference type="EC" id="4.2.1.96"/>
    </reaction>
</comment>
<evidence type="ECO:0000256" key="2">
    <source>
        <dbReference type="ARBA" id="ARBA00006472"/>
    </source>
</evidence>
<comment type="caution">
    <text evidence="6">The sequence shown here is derived from an EMBL/GenBank/DDBJ whole genome shotgun (WGS) entry which is preliminary data.</text>
</comment>
<accession>A0A0B1PF17</accession>
<keyword evidence="7" id="KW-1185">Reference proteome</keyword>
<evidence type="ECO:0000313" key="6">
    <source>
        <dbReference type="EMBL" id="KHJ35516.1"/>
    </source>
</evidence>
<proteinExistence type="inferred from homology"/>
<evidence type="ECO:0000256" key="1">
    <source>
        <dbReference type="ARBA" id="ARBA00001554"/>
    </source>
</evidence>
<protein>
    <recommendedName>
        <fullName evidence="3">4a-hydroxytetrahydrobiopterin dehydratase</fullName>
        <ecNumber evidence="3">4.2.1.96</ecNumber>
    </recommendedName>
    <alternativeName>
        <fullName evidence="5">4-alpha-hydroxy-tetrahydropterin dehydratase</fullName>
    </alternativeName>
</protein>
<gene>
    <name evidence="6" type="ORF">EV44_g4787</name>
</gene>
<dbReference type="GO" id="GO:0008124">
    <property type="term" value="F:4-alpha-hydroxytetrahydrobiopterin dehydratase activity"/>
    <property type="evidence" value="ECO:0007669"/>
    <property type="project" value="UniProtKB-EC"/>
</dbReference>
<evidence type="ECO:0000313" key="7">
    <source>
        <dbReference type="Proteomes" id="UP000030854"/>
    </source>
</evidence>
<dbReference type="PANTHER" id="PTHR12599">
    <property type="entry name" value="PTERIN-4-ALPHA-CARBINOLAMINE DEHYDRATASE"/>
    <property type="match status" value="1"/>
</dbReference>
<keyword evidence="4" id="KW-0456">Lyase</keyword>
<dbReference type="Proteomes" id="UP000030854">
    <property type="component" value="Unassembled WGS sequence"/>
</dbReference>
<dbReference type="InterPro" id="IPR036428">
    <property type="entry name" value="PCD_sf"/>
</dbReference>
<dbReference type="CDD" id="cd00488">
    <property type="entry name" value="PCD_DCoH"/>
    <property type="match status" value="1"/>
</dbReference>
<reference evidence="6 7" key="1">
    <citation type="journal article" date="2014" name="BMC Genomics">
        <title>Adaptive genomic structural variation in the grape powdery mildew pathogen, Erysiphe necator.</title>
        <authorList>
            <person name="Jones L."/>
            <person name="Riaz S."/>
            <person name="Morales-Cruz A."/>
            <person name="Amrine K.C."/>
            <person name="McGuire B."/>
            <person name="Gubler W.D."/>
            <person name="Walker M.A."/>
            <person name="Cantu D."/>
        </authorList>
    </citation>
    <scope>NUCLEOTIDE SEQUENCE [LARGE SCALE GENOMIC DNA]</scope>
    <source>
        <strain evidence="7">c</strain>
    </source>
</reference>
<dbReference type="GO" id="GO:0006729">
    <property type="term" value="P:tetrahydrobiopterin biosynthetic process"/>
    <property type="evidence" value="ECO:0007669"/>
    <property type="project" value="InterPro"/>
</dbReference>
<dbReference type="Gene3D" id="3.30.1360.20">
    <property type="entry name" value="Transcriptional coactivator/pterin dehydratase"/>
    <property type="match status" value="1"/>
</dbReference>
<dbReference type="InterPro" id="IPR001533">
    <property type="entry name" value="Pterin_deHydtase"/>
</dbReference>
<comment type="similarity">
    <text evidence="2">Belongs to the pterin-4-alpha-carbinolamine dehydratase family.</text>
</comment>
<sequence>MLYVYNCCKYNRKLLRSHSIRRKAAAKITFLAGHIHKMMSYSDKSYSNISKNLMNDEEKKDKSILTIHDVQFSDGYSRNQGMQDICGLLRSSEGGREGRWAISADARGIERSFKFKGFKKAWAFMNIVAAESVQKNHHPEWSNIYNTVFIRWTTHSPIGLSELDIKIAQYCDDQAKEFGEITTDNTREDLGADKKLVDNIVDIARDCGTPKKSTVS</sequence>
<dbReference type="Pfam" id="PF01329">
    <property type="entry name" value="Pterin_4a"/>
    <property type="match status" value="1"/>
</dbReference>
<evidence type="ECO:0000256" key="3">
    <source>
        <dbReference type="ARBA" id="ARBA00013252"/>
    </source>
</evidence>
<dbReference type="AlphaFoldDB" id="A0A0B1PF17"/>